<dbReference type="EMBL" id="JAQNDK010000005">
    <property type="protein sequence ID" value="MDC0684190.1"/>
    <property type="molecule type" value="Genomic_DNA"/>
</dbReference>
<dbReference type="PANTHER" id="PTHR35038:SF8">
    <property type="entry name" value="C-TYPE POLYHEME CYTOCHROME OMCC"/>
    <property type="match status" value="1"/>
</dbReference>
<evidence type="ECO:0000256" key="3">
    <source>
        <dbReference type="SAM" id="MobiDB-lite"/>
    </source>
</evidence>
<protein>
    <submittedName>
        <fullName evidence="6">Multiheme c-type cytochrome</fullName>
    </submittedName>
</protein>
<accession>A0ABT5CED9</accession>
<feature type="compositionally biased region" description="Polar residues" evidence="3">
    <location>
        <begin position="290"/>
        <end position="299"/>
    </location>
</feature>
<feature type="domain" description="Cytochrome c-552/4" evidence="5">
    <location>
        <begin position="216"/>
        <end position="259"/>
    </location>
</feature>
<keyword evidence="1" id="KW-0732">Signal</keyword>
<dbReference type="SMART" id="SM00028">
    <property type="entry name" value="TPR"/>
    <property type="match status" value="3"/>
</dbReference>
<dbReference type="InterPro" id="IPR011990">
    <property type="entry name" value="TPR-like_helical_dom_sf"/>
</dbReference>
<dbReference type="Gene3D" id="1.10.1130.10">
    <property type="entry name" value="Flavocytochrome C3, Chain A"/>
    <property type="match status" value="2"/>
</dbReference>
<evidence type="ECO:0000313" key="7">
    <source>
        <dbReference type="Proteomes" id="UP001217485"/>
    </source>
</evidence>
<feature type="domain" description="Cytochrome c-552/4" evidence="5">
    <location>
        <begin position="87"/>
        <end position="111"/>
    </location>
</feature>
<comment type="caution">
    <text evidence="6">The sequence shown here is derived from an EMBL/GenBank/DDBJ whole genome shotgun (WGS) entry which is preliminary data.</text>
</comment>
<dbReference type="InterPro" id="IPR010177">
    <property type="entry name" value="Paired_CXXCH_1"/>
</dbReference>
<dbReference type="PANTHER" id="PTHR35038">
    <property type="entry name" value="DISSIMILATORY SULFITE REDUCTASE SIRA"/>
    <property type="match status" value="1"/>
</dbReference>
<name>A0ABT5CED9_9BACT</name>
<dbReference type="Pfam" id="PF09699">
    <property type="entry name" value="Paired_CXXCH_1"/>
    <property type="match status" value="1"/>
</dbReference>
<organism evidence="6 7">
    <name type="scientific">Sorangium atrum</name>
    <dbReference type="NCBI Taxonomy" id="2995308"/>
    <lineage>
        <taxon>Bacteria</taxon>
        <taxon>Pseudomonadati</taxon>
        <taxon>Myxococcota</taxon>
        <taxon>Polyangia</taxon>
        <taxon>Polyangiales</taxon>
        <taxon>Polyangiaceae</taxon>
        <taxon>Sorangium</taxon>
    </lineage>
</organism>
<proteinExistence type="predicted"/>
<keyword evidence="7" id="KW-1185">Reference proteome</keyword>
<evidence type="ECO:0000259" key="4">
    <source>
        <dbReference type="Pfam" id="PF09699"/>
    </source>
</evidence>
<dbReference type="InterPro" id="IPR019734">
    <property type="entry name" value="TPR_rpt"/>
</dbReference>
<dbReference type="Proteomes" id="UP001217485">
    <property type="component" value="Unassembled WGS sequence"/>
</dbReference>
<dbReference type="InterPro" id="IPR051829">
    <property type="entry name" value="Multiheme_Cytochr_ET"/>
</dbReference>
<evidence type="ECO:0000313" key="6">
    <source>
        <dbReference type="EMBL" id="MDC0684190.1"/>
    </source>
</evidence>
<keyword evidence="2" id="KW-0802">TPR repeat</keyword>
<dbReference type="Pfam" id="PF13435">
    <property type="entry name" value="Cytochrome_C554"/>
    <property type="match status" value="2"/>
</dbReference>
<sequence length="769" mass="82509">MADSRLARSWPIAVVILALGGLVVWRAPTSASSLTPAGAIPASAPGVKPGAARGDAAEASSAAATRVSPAERSPERAASGFVGSDRCAPCHAEEHAAWQGSQHARAMQHASAATVLGNFEGARLRYAGQVHRFDRQDGKYWVTTDGPDGQLHRYEVLYTFGVEPLQQYLVAGPGGRLQALPFAWDARPQTRGGQRWYHLNERDDVRAGDVLHWTAASQNWNHMCAECHSTHVTKGYDAAADHFTTTWSEISVGCEGCHGGGARHLDWTKARTPDPSKGLDVRFDERQDATWTRLPSGTAQRGKRPSSGTESATCAFCHSRRETLSQPFRHGAPLLDSVALELLTAPFYTPDGVMSDEVFTYGSFQQSKMANAGVTCSDCHDPHSGRLRAEGNGVCAFCHEPARFDVPAHHHHAANAAAANASATPGAPAAPRCVDCHMPARTYMGVDVRHDHGFRVPRPDLSVRLGIPNPCADCHAQKPASWAADAVRAWLGRPAQGYQTYTEVFALARTAPGDPAVAAELQRLATDRAIPAIARATALASLRAAPTAASLAVLRAALADPEPLLRRAALSALEGYDPRRAATVAAPLLADPVRGVRVEAARVLAGVDLRALPERAAQELDGALREYIATQTLHADRAEAQNNLGLVFTRTGKPRDAEHAYLAALRIEPGYVPTYVNLADLYRELGRDADGVALLRRGITRLPEEAELLHSLGLALVRQGHQDQALEPLKRAAELASEQARFQTVYQAALTALRSSPQAAHAQPRLGRP</sequence>
<feature type="domain" description="Doubled CXXCH motif" evidence="4">
    <location>
        <begin position="373"/>
        <end position="402"/>
    </location>
</feature>
<evidence type="ECO:0000256" key="1">
    <source>
        <dbReference type="ARBA" id="ARBA00022729"/>
    </source>
</evidence>
<dbReference type="PROSITE" id="PS50005">
    <property type="entry name" value="TPR"/>
    <property type="match status" value="2"/>
</dbReference>
<evidence type="ECO:0000259" key="5">
    <source>
        <dbReference type="Pfam" id="PF13435"/>
    </source>
</evidence>
<gene>
    <name evidence="6" type="ORF">POL72_41090</name>
</gene>
<dbReference type="SUPFAM" id="SSF48695">
    <property type="entry name" value="Multiheme cytochromes"/>
    <property type="match status" value="1"/>
</dbReference>
<feature type="compositionally biased region" description="Low complexity" evidence="3">
    <location>
        <begin position="50"/>
        <end position="64"/>
    </location>
</feature>
<feature type="repeat" description="TPR" evidence="2">
    <location>
        <begin position="706"/>
        <end position="739"/>
    </location>
</feature>
<reference evidence="6 7" key="1">
    <citation type="submission" date="2023-01" db="EMBL/GenBank/DDBJ databases">
        <title>Minimal conservation of predation-associated metabolite biosynthetic gene clusters underscores biosynthetic potential of Myxococcota including descriptions for ten novel species: Archangium lansinium sp. nov., Myxococcus landrumus sp. nov., Nannocystis bai.</title>
        <authorList>
            <person name="Ahearne A."/>
            <person name="Stevens C."/>
            <person name="Dowd S."/>
        </authorList>
    </citation>
    <scope>NUCLEOTIDE SEQUENCE [LARGE SCALE GENOMIC DNA]</scope>
    <source>
        <strain evidence="6 7">WIWO2</strain>
    </source>
</reference>
<dbReference type="Gene3D" id="1.25.40.10">
    <property type="entry name" value="Tetratricopeptide repeat domain"/>
    <property type="match status" value="1"/>
</dbReference>
<feature type="repeat" description="TPR" evidence="2">
    <location>
        <begin position="638"/>
        <end position="671"/>
    </location>
</feature>
<feature type="region of interest" description="Disordered" evidence="3">
    <location>
        <begin position="33"/>
        <end position="83"/>
    </location>
</feature>
<dbReference type="SUPFAM" id="SSF48452">
    <property type="entry name" value="TPR-like"/>
    <property type="match status" value="1"/>
</dbReference>
<dbReference type="Gene3D" id="1.25.10.10">
    <property type="entry name" value="Leucine-rich Repeat Variant"/>
    <property type="match status" value="1"/>
</dbReference>
<evidence type="ECO:0000256" key="2">
    <source>
        <dbReference type="PROSITE-ProRule" id="PRU00339"/>
    </source>
</evidence>
<feature type="region of interest" description="Disordered" evidence="3">
    <location>
        <begin position="290"/>
        <end position="310"/>
    </location>
</feature>
<dbReference type="RefSeq" id="WP_272102314.1">
    <property type="nucleotide sequence ID" value="NZ_JAQNDK010000005.1"/>
</dbReference>
<dbReference type="InterPro" id="IPR011989">
    <property type="entry name" value="ARM-like"/>
</dbReference>
<dbReference type="InterPro" id="IPR023155">
    <property type="entry name" value="Cyt_c-552/4"/>
</dbReference>
<dbReference type="InterPro" id="IPR036280">
    <property type="entry name" value="Multihaem_cyt_sf"/>
</dbReference>